<evidence type="ECO:0000313" key="2">
    <source>
        <dbReference type="Proteomes" id="UP000054190"/>
    </source>
</evidence>
<feature type="non-terminal residue" evidence="1">
    <location>
        <position position="1"/>
    </location>
</feature>
<dbReference type="EMBL" id="KK382508">
    <property type="protein sequence ID" value="KFV49227.1"/>
    <property type="molecule type" value="Genomic_DNA"/>
</dbReference>
<dbReference type="AlphaFoldDB" id="A0A093EVA0"/>
<feature type="non-terminal residue" evidence="1">
    <location>
        <position position="50"/>
    </location>
</feature>
<sequence length="50" mass="5910">NSFKLKEGRFRLHIRKRFFLVRVVRHWYQLPRAAVAAPSLEGFKARLDGA</sequence>
<evidence type="ECO:0000313" key="1">
    <source>
        <dbReference type="EMBL" id="KFV49227.1"/>
    </source>
</evidence>
<proteinExistence type="predicted"/>
<reference evidence="1 2" key="1">
    <citation type="submission" date="2014-04" db="EMBL/GenBank/DDBJ databases">
        <title>Genome evolution of avian class.</title>
        <authorList>
            <person name="Zhang G."/>
            <person name="Li C."/>
        </authorList>
    </citation>
    <scope>NUCLEOTIDE SEQUENCE [LARGE SCALE GENOMIC DNA]</scope>
    <source>
        <strain evidence="1">BGI_N341</strain>
    </source>
</reference>
<keyword evidence="2" id="KW-1185">Reference proteome</keyword>
<evidence type="ECO:0008006" key="3">
    <source>
        <dbReference type="Google" id="ProtNLM"/>
    </source>
</evidence>
<accession>A0A093EVA0</accession>
<protein>
    <recommendedName>
        <fullName evidence="3">Nidogen G2 beta-barrel domain-containing protein</fullName>
    </recommendedName>
</protein>
<dbReference type="Proteomes" id="UP000054190">
    <property type="component" value="Unassembled WGS sequence"/>
</dbReference>
<gene>
    <name evidence="1" type="ORF">N341_04124</name>
</gene>
<organism evidence="1 2">
    <name type="scientific">Tyto alba</name>
    <name type="common">Barn owl</name>
    <dbReference type="NCBI Taxonomy" id="56313"/>
    <lineage>
        <taxon>Eukaryota</taxon>
        <taxon>Metazoa</taxon>
        <taxon>Chordata</taxon>
        <taxon>Craniata</taxon>
        <taxon>Vertebrata</taxon>
        <taxon>Euteleostomi</taxon>
        <taxon>Archelosauria</taxon>
        <taxon>Archosauria</taxon>
        <taxon>Dinosauria</taxon>
        <taxon>Saurischia</taxon>
        <taxon>Theropoda</taxon>
        <taxon>Coelurosauria</taxon>
        <taxon>Aves</taxon>
        <taxon>Neognathae</taxon>
        <taxon>Neoaves</taxon>
        <taxon>Telluraves</taxon>
        <taxon>Strigiformes</taxon>
        <taxon>Tytonidae</taxon>
        <taxon>Tyto</taxon>
    </lineage>
</organism>
<name>A0A093EVA0_TYTAL</name>